<evidence type="ECO:0000313" key="2">
    <source>
        <dbReference type="Proteomes" id="UP000292052"/>
    </source>
</evidence>
<organism evidence="1 2">
    <name type="scientific">Asbolus verrucosus</name>
    <name type="common">Desert ironclad beetle</name>
    <dbReference type="NCBI Taxonomy" id="1661398"/>
    <lineage>
        <taxon>Eukaryota</taxon>
        <taxon>Metazoa</taxon>
        <taxon>Ecdysozoa</taxon>
        <taxon>Arthropoda</taxon>
        <taxon>Hexapoda</taxon>
        <taxon>Insecta</taxon>
        <taxon>Pterygota</taxon>
        <taxon>Neoptera</taxon>
        <taxon>Endopterygota</taxon>
        <taxon>Coleoptera</taxon>
        <taxon>Polyphaga</taxon>
        <taxon>Cucujiformia</taxon>
        <taxon>Tenebrionidae</taxon>
        <taxon>Pimeliinae</taxon>
        <taxon>Asbolus</taxon>
    </lineage>
</organism>
<dbReference type="Proteomes" id="UP000292052">
    <property type="component" value="Unassembled WGS sequence"/>
</dbReference>
<reference evidence="1 2" key="1">
    <citation type="submission" date="2017-03" db="EMBL/GenBank/DDBJ databases">
        <title>Genome of the blue death feigning beetle - Asbolus verrucosus.</title>
        <authorList>
            <person name="Rider S.D."/>
        </authorList>
    </citation>
    <scope>NUCLEOTIDE SEQUENCE [LARGE SCALE GENOMIC DNA]</scope>
    <source>
        <strain evidence="1">Butters</strain>
        <tissue evidence="1">Head and leg muscle</tissue>
    </source>
</reference>
<protein>
    <submittedName>
        <fullName evidence="1">Uncharacterized protein</fullName>
    </submittedName>
</protein>
<feature type="non-terminal residue" evidence="1">
    <location>
        <position position="89"/>
    </location>
</feature>
<name>A0A482VAK2_ASBVE</name>
<gene>
    <name evidence="1" type="ORF">BDFB_014757</name>
</gene>
<sequence length="89" mass="10198">SSPLLEQLSFFLDHTLQALAITTILDTDRTNIQISEIFKFLHNLSTSHKKLCLLYSFIDSSCNSLMNHPIARSKSRCYPWPIKSSKIDI</sequence>
<proteinExistence type="predicted"/>
<accession>A0A482VAK2</accession>
<keyword evidence="2" id="KW-1185">Reference proteome</keyword>
<dbReference type="AlphaFoldDB" id="A0A482VAK2"/>
<comment type="caution">
    <text evidence="1">The sequence shown here is derived from an EMBL/GenBank/DDBJ whole genome shotgun (WGS) entry which is preliminary data.</text>
</comment>
<feature type="non-terminal residue" evidence="1">
    <location>
        <position position="1"/>
    </location>
</feature>
<evidence type="ECO:0000313" key="1">
    <source>
        <dbReference type="EMBL" id="RZB40233.1"/>
    </source>
</evidence>
<dbReference type="EMBL" id="QDEB01120902">
    <property type="protein sequence ID" value="RZB40233.1"/>
    <property type="molecule type" value="Genomic_DNA"/>
</dbReference>